<dbReference type="InterPro" id="IPR011990">
    <property type="entry name" value="TPR-like_helical_dom_sf"/>
</dbReference>
<feature type="region of interest" description="Disordered" evidence="1">
    <location>
        <begin position="185"/>
        <end position="253"/>
    </location>
</feature>
<dbReference type="SUPFAM" id="SSF48452">
    <property type="entry name" value="TPR-like"/>
    <property type="match status" value="1"/>
</dbReference>
<evidence type="ECO:0000256" key="1">
    <source>
        <dbReference type="SAM" id="MobiDB-lite"/>
    </source>
</evidence>
<evidence type="ECO:0000313" key="4">
    <source>
        <dbReference type="Proteomes" id="UP000051515"/>
    </source>
</evidence>
<comment type="caution">
    <text evidence="3">The sequence shown here is derived from an EMBL/GenBank/DDBJ whole genome shotgun (WGS) entry which is preliminary data.</text>
</comment>
<gene>
    <name evidence="3" type="ORF">FC78_GL002386</name>
</gene>
<dbReference type="Gene3D" id="1.25.40.10">
    <property type="entry name" value="Tetratricopeptide repeat domain"/>
    <property type="match status" value="1"/>
</dbReference>
<proteinExistence type="predicted"/>
<sequence length="300" mass="32589">MKKALLLATTGVALLLAGCSNGNSSASKSNNSSDTYKTEMTKGNDAVDDKEYSKAADHFDSAIKAKKTDKAHDSKIQAQNLVKAKRFMNQRKFDSARSALNKVTDQDNGNKKMVSRAKKLTKQVKKIQFNRSNFKADIKNAKELIKQGANDQAKALLEQITTFKGIKGKYYSDLYTQANTLLKSLPTDTKDSTDTDSNTNNDSSTTTTTDNNNSTDNSSADSSSDQSNNPAAKGGDFDVEKKEVDGKTITDSDIAKARQQLTDSGVKNVDAWSDNDIVRAIKNAAKDGRSTVKESDGKIQ</sequence>
<dbReference type="PROSITE" id="PS51257">
    <property type="entry name" value="PROKAR_LIPOPROTEIN"/>
    <property type="match status" value="1"/>
</dbReference>
<feature type="compositionally biased region" description="Low complexity" evidence="1">
    <location>
        <begin position="22"/>
        <end position="33"/>
    </location>
</feature>
<organism evidence="3 4">
    <name type="scientific">Companilactobacillus bobalius DSM 19674</name>
    <dbReference type="NCBI Taxonomy" id="1423788"/>
    <lineage>
        <taxon>Bacteria</taxon>
        <taxon>Bacillati</taxon>
        <taxon>Bacillota</taxon>
        <taxon>Bacilli</taxon>
        <taxon>Lactobacillales</taxon>
        <taxon>Lactobacillaceae</taxon>
        <taxon>Companilactobacillus</taxon>
        <taxon>Companilactobacillus bobalius</taxon>
    </lineage>
</organism>
<feature type="signal peptide" evidence="2">
    <location>
        <begin position="1"/>
        <end position="22"/>
    </location>
</feature>
<evidence type="ECO:0000313" key="3">
    <source>
        <dbReference type="EMBL" id="KRK82380.1"/>
    </source>
</evidence>
<dbReference type="OrthoDB" id="2328476at2"/>
<dbReference type="EMBL" id="AZDY01000038">
    <property type="protein sequence ID" value="KRK82380.1"/>
    <property type="molecule type" value="Genomic_DNA"/>
</dbReference>
<name>A0A0R1KG14_9LACO</name>
<feature type="compositionally biased region" description="Basic and acidic residues" evidence="1">
    <location>
        <begin position="235"/>
        <end position="253"/>
    </location>
</feature>
<feature type="compositionally biased region" description="Low complexity" evidence="1">
    <location>
        <begin position="195"/>
        <end position="229"/>
    </location>
</feature>
<protein>
    <submittedName>
        <fullName evidence="3">Lipoprotein</fullName>
    </submittedName>
</protein>
<keyword evidence="2" id="KW-0732">Signal</keyword>
<accession>A0A0R1KG14</accession>
<dbReference type="RefSeq" id="WP_056953377.1">
    <property type="nucleotide sequence ID" value="NZ_AZDY01000038.1"/>
</dbReference>
<dbReference type="AlphaFoldDB" id="A0A0R1KG14"/>
<keyword evidence="3" id="KW-0449">Lipoprotein</keyword>
<keyword evidence="4" id="KW-1185">Reference proteome</keyword>
<evidence type="ECO:0000256" key="2">
    <source>
        <dbReference type="SAM" id="SignalP"/>
    </source>
</evidence>
<feature type="chain" id="PRO_5039034383" evidence="2">
    <location>
        <begin position="23"/>
        <end position="300"/>
    </location>
</feature>
<dbReference type="STRING" id="1423788.FC78_GL002386"/>
<dbReference type="PATRIC" id="fig|1423788.3.peg.2457"/>
<dbReference type="Proteomes" id="UP000051515">
    <property type="component" value="Unassembled WGS sequence"/>
</dbReference>
<feature type="region of interest" description="Disordered" evidence="1">
    <location>
        <begin position="22"/>
        <end position="42"/>
    </location>
</feature>
<reference evidence="3 4" key="1">
    <citation type="journal article" date="2015" name="Genome Announc.">
        <title>Expanding the biotechnology potential of lactobacilli through comparative genomics of 213 strains and associated genera.</title>
        <authorList>
            <person name="Sun Z."/>
            <person name="Harris H.M."/>
            <person name="McCann A."/>
            <person name="Guo C."/>
            <person name="Argimon S."/>
            <person name="Zhang W."/>
            <person name="Yang X."/>
            <person name="Jeffery I.B."/>
            <person name="Cooney J.C."/>
            <person name="Kagawa T.F."/>
            <person name="Liu W."/>
            <person name="Song Y."/>
            <person name="Salvetti E."/>
            <person name="Wrobel A."/>
            <person name="Rasinkangas P."/>
            <person name="Parkhill J."/>
            <person name="Rea M.C."/>
            <person name="O'Sullivan O."/>
            <person name="Ritari J."/>
            <person name="Douillard F.P."/>
            <person name="Paul Ross R."/>
            <person name="Yang R."/>
            <person name="Briner A.E."/>
            <person name="Felis G.E."/>
            <person name="de Vos W.M."/>
            <person name="Barrangou R."/>
            <person name="Klaenhammer T.R."/>
            <person name="Caufield P.W."/>
            <person name="Cui Y."/>
            <person name="Zhang H."/>
            <person name="O'Toole P.W."/>
        </authorList>
    </citation>
    <scope>NUCLEOTIDE SEQUENCE [LARGE SCALE GENOMIC DNA]</scope>
    <source>
        <strain evidence="3 4">DSM 19674</strain>
    </source>
</reference>